<dbReference type="InterPro" id="IPR001810">
    <property type="entry name" value="F-box_dom"/>
</dbReference>
<dbReference type="PROSITE" id="PS51257">
    <property type="entry name" value="PROKAR_LIPOPROTEIN"/>
    <property type="match status" value="1"/>
</dbReference>
<proteinExistence type="predicted"/>
<keyword evidence="3" id="KW-1185">Reference proteome</keyword>
<dbReference type="PROSITE" id="PS50181">
    <property type="entry name" value="FBOX"/>
    <property type="match status" value="1"/>
</dbReference>
<protein>
    <recommendedName>
        <fullName evidence="1">F-box domain-containing protein</fullName>
    </recommendedName>
</protein>
<dbReference type="OrthoDB" id="2745718at2759"/>
<accession>A0A8S0W9K2</accession>
<evidence type="ECO:0000313" key="2">
    <source>
        <dbReference type="EMBL" id="CAA7262356.1"/>
    </source>
</evidence>
<dbReference type="AlphaFoldDB" id="A0A8S0W9K2"/>
<comment type="caution">
    <text evidence="2">The sequence shown here is derived from an EMBL/GenBank/DDBJ whole genome shotgun (WGS) entry which is preliminary data.</text>
</comment>
<organism evidence="2 3">
    <name type="scientific">Cyclocybe aegerita</name>
    <name type="common">Black poplar mushroom</name>
    <name type="synonym">Agrocybe aegerita</name>
    <dbReference type="NCBI Taxonomy" id="1973307"/>
    <lineage>
        <taxon>Eukaryota</taxon>
        <taxon>Fungi</taxon>
        <taxon>Dikarya</taxon>
        <taxon>Basidiomycota</taxon>
        <taxon>Agaricomycotina</taxon>
        <taxon>Agaricomycetes</taxon>
        <taxon>Agaricomycetidae</taxon>
        <taxon>Agaricales</taxon>
        <taxon>Agaricineae</taxon>
        <taxon>Bolbitiaceae</taxon>
        <taxon>Cyclocybe</taxon>
    </lineage>
</organism>
<evidence type="ECO:0000313" key="3">
    <source>
        <dbReference type="Proteomes" id="UP000467700"/>
    </source>
</evidence>
<name>A0A8S0W9K2_CYCAE</name>
<dbReference type="Proteomes" id="UP000467700">
    <property type="component" value="Unassembled WGS sequence"/>
</dbReference>
<evidence type="ECO:0000259" key="1">
    <source>
        <dbReference type="PROSITE" id="PS50181"/>
    </source>
</evidence>
<feature type="domain" description="F-box" evidence="1">
    <location>
        <begin position="3"/>
        <end position="51"/>
    </location>
</feature>
<dbReference type="InterPro" id="IPR036047">
    <property type="entry name" value="F-box-like_dom_sf"/>
</dbReference>
<dbReference type="SUPFAM" id="SSF81383">
    <property type="entry name" value="F-box domain"/>
    <property type="match status" value="1"/>
</dbReference>
<dbReference type="EMBL" id="CACVBS010000035">
    <property type="protein sequence ID" value="CAA7262356.1"/>
    <property type="molecule type" value="Genomic_DNA"/>
</dbReference>
<reference evidence="2 3" key="1">
    <citation type="submission" date="2020-01" db="EMBL/GenBank/DDBJ databases">
        <authorList>
            <person name="Gupta K D."/>
        </authorList>
    </citation>
    <scope>NUCLEOTIDE SEQUENCE [LARGE SCALE GENOMIC DNA]</scope>
</reference>
<gene>
    <name evidence="2" type="ORF">AAE3_LOCUS4290</name>
</gene>
<sequence>MAATSLRGLPPELQFKIMVLLDAASMLSVGLSCRTLHELFRLPSVQYLYDLHLSVMQENGTDTSLDQLHSRLRCLRKGWESLDWTPAQDVVNIPGSENVGCFVSGMFIETNEERTGLTVHSLPSATQGGHSHYTASVDFRFTSFDIDPGQDVIVFVGESVLPNGTRRGNAHIRTLSAHMSHPDATVESFPFDISPRRDYYDIKVVDDVLVVITSGPGIYRLLLWNWQKGFLIYDSTDLGLPPKTYSFKMLGRESFFLTTTAQFGKIHIYKFSPTAPSIPRMVAMLELPISNMRLSNFFILSPKLPTNPTPGTMFAPRPDAWVHVFSVRYFPEEPKSKKPSYMLFVQSRTLLQYVHRAGDIAQGEDVPWGQWGEHETRFIAEPQEDYGQVYPYGHRVLRKPIGSSSIDVLDFSEVNPNLASPAGMRQRFGRDTPTLLPPNNVFPQQVITRLPFHVTSRPVERDPHPYYMMDEERVVESYEDNQESNGTLLQVYYF</sequence>